<gene>
    <name evidence="2" type="ORF">J4709_23995</name>
</gene>
<sequence length="69" mass="7371">MGQRNGTSSRATTRYLFAMAIGATVAWFVCEATVLIFTKGDLRAAGAVMTAGGTVSSTFFFVSLRRREG</sequence>
<feature type="transmembrane region" description="Helical" evidence="1">
    <location>
        <begin position="44"/>
        <end position="64"/>
    </location>
</feature>
<keyword evidence="1" id="KW-0472">Membrane</keyword>
<dbReference type="RefSeq" id="WP_208244015.1">
    <property type="nucleotide sequence ID" value="NZ_JAGEPF010000014.1"/>
</dbReference>
<keyword evidence="1" id="KW-0812">Transmembrane</keyword>
<accession>A0ABS3RV71</accession>
<dbReference type="EMBL" id="JAGEPF010000014">
    <property type="protein sequence ID" value="MBO2460651.1"/>
    <property type="molecule type" value="Genomic_DNA"/>
</dbReference>
<comment type="caution">
    <text evidence="2">The sequence shown here is derived from an EMBL/GenBank/DDBJ whole genome shotgun (WGS) entry which is preliminary data.</text>
</comment>
<feature type="transmembrane region" description="Helical" evidence="1">
    <location>
        <begin position="15"/>
        <end position="38"/>
    </location>
</feature>
<evidence type="ECO:0000313" key="2">
    <source>
        <dbReference type="EMBL" id="MBO2460651.1"/>
    </source>
</evidence>
<proteinExistence type="predicted"/>
<keyword evidence="1" id="KW-1133">Transmembrane helix</keyword>
<name>A0ABS3RV71_9ACTN</name>
<reference evidence="2 3" key="1">
    <citation type="submission" date="2021-03" db="EMBL/GenBank/DDBJ databases">
        <title>Actinomadura violae sp. nov., isolated from lichen in Thailand.</title>
        <authorList>
            <person name="Kanchanasin P."/>
            <person name="Saeng-In P."/>
            <person name="Phongsopitanun W."/>
            <person name="Yuki M."/>
            <person name="Kudo T."/>
            <person name="Ohkuma M."/>
            <person name="Tanasupawat S."/>
        </authorList>
    </citation>
    <scope>NUCLEOTIDE SEQUENCE [LARGE SCALE GENOMIC DNA]</scope>
    <source>
        <strain evidence="2 3">LCR2-06</strain>
    </source>
</reference>
<evidence type="ECO:0000256" key="1">
    <source>
        <dbReference type="SAM" id="Phobius"/>
    </source>
</evidence>
<organism evidence="2 3">
    <name type="scientific">Actinomadura violacea</name>
    <dbReference type="NCBI Taxonomy" id="2819934"/>
    <lineage>
        <taxon>Bacteria</taxon>
        <taxon>Bacillati</taxon>
        <taxon>Actinomycetota</taxon>
        <taxon>Actinomycetes</taxon>
        <taxon>Streptosporangiales</taxon>
        <taxon>Thermomonosporaceae</taxon>
        <taxon>Actinomadura</taxon>
    </lineage>
</organism>
<protein>
    <submittedName>
        <fullName evidence="2">Uncharacterized protein</fullName>
    </submittedName>
</protein>
<keyword evidence="3" id="KW-1185">Reference proteome</keyword>
<evidence type="ECO:0000313" key="3">
    <source>
        <dbReference type="Proteomes" id="UP000680206"/>
    </source>
</evidence>
<dbReference type="Proteomes" id="UP000680206">
    <property type="component" value="Unassembled WGS sequence"/>
</dbReference>